<dbReference type="AlphaFoldDB" id="A0A0F9NHR8"/>
<comment type="caution">
    <text evidence="2">The sequence shown here is derived from an EMBL/GenBank/DDBJ whole genome shotgun (WGS) entry which is preliminary data.</text>
</comment>
<keyword evidence="1" id="KW-1133">Transmembrane helix</keyword>
<feature type="transmembrane region" description="Helical" evidence="1">
    <location>
        <begin position="77"/>
        <end position="98"/>
    </location>
</feature>
<keyword evidence="1" id="KW-0472">Membrane</keyword>
<protein>
    <submittedName>
        <fullName evidence="2">Uncharacterized protein</fullName>
    </submittedName>
</protein>
<keyword evidence="1" id="KW-0812">Transmembrane</keyword>
<accession>A0A0F9NHR8</accession>
<evidence type="ECO:0000313" key="2">
    <source>
        <dbReference type="EMBL" id="KKM88345.1"/>
    </source>
</evidence>
<dbReference type="EMBL" id="LAZR01006970">
    <property type="protein sequence ID" value="KKM88345.1"/>
    <property type="molecule type" value="Genomic_DNA"/>
</dbReference>
<reference evidence="2" key="1">
    <citation type="journal article" date="2015" name="Nature">
        <title>Complex archaea that bridge the gap between prokaryotes and eukaryotes.</title>
        <authorList>
            <person name="Spang A."/>
            <person name="Saw J.H."/>
            <person name="Jorgensen S.L."/>
            <person name="Zaremba-Niedzwiedzka K."/>
            <person name="Martijn J."/>
            <person name="Lind A.E."/>
            <person name="van Eijk R."/>
            <person name="Schleper C."/>
            <person name="Guy L."/>
            <person name="Ettema T.J."/>
        </authorList>
    </citation>
    <scope>NUCLEOTIDE SEQUENCE</scope>
</reference>
<gene>
    <name evidence="2" type="ORF">LCGC14_1259730</name>
</gene>
<evidence type="ECO:0000256" key="1">
    <source>
        <dbReference type="SAM" id="Phobius"/>
    </source>
</evidence>
<sequence length="104" mass="11627">MAPNFDLDARSFKDDIAEIKKNQEKMTEAHGEMILSQALFVQKVDTYMKRGEKENDLLFERTKDVAKKEDIKGMATWGGILKALGGVSVFMGIIYGIIRIAGLS</sequence>
<proteinExistence type="predicted"/>
<organism evidence="2">
    <name type="scientific">marine sediment metagenome</name>
    <dbReference type="NCBI Taxonomy" id="412755"/>
    <lineage>
        <taxon>unclassified sequences</taxon>
        <taxon>metagenomes</taxon>
        <taxon>ecological metagenomes</taxon>
    </lineage>
</organism>
<name>A0A0F9NHR8_9ZZZZ</name>